<dbReference type="PANTHER" id="PTHR23501:SF102">
    <property type="entry name" value="DRUG TRANSPORTER, PUTATIVE (AFU_ORTHOLOGUE AFUA_3G08530)-RELATED"/>
    <property type="match status" value="1"/>
</dbReference>
<feature type="transmembrane region" description="Helical" evidence="7">
    <location>
        <begin position="108"/>
        <end position="133"/>
    </location>
</feature>
<evidence type="ECO:0000256" key="2">
    <source>
        <dbReference type="ARBA" id="ARBA00007520"/>
    </source>
</evidence>
<dbReference type="CDD" id="cd17502">
    <property type="entry name" value="MFS_Azr1_MDR_like"/>
    <property type="match status" value="1"/>
</dbReference>
<dbReference type="Pfam" id="PF07690">
    <property type="entry name" value="MFS_1"/>
    <property type="match status" value="2"/>
</dbReference>
<comment type="caution">
    <text evidence="9">The sequence shown here is derived from an EMBL/GenBank/DDBJ whole genome shotgun (WGS) entry which is preliminary data.</text>
</comment>
<dbReference type="Gene3D" id="1.20.1250.20">
    <property type="entry name" value="MFS general substrate transporter like domains"/>
    <property type="match status" value="1"/>
</dbReference>
<feature type="compositionally biased region" description="Polar residues" evidence="6">
    <location>
        <begin position="538"/>
        <end position="547"/>
    </location>
</feature>
<sequence>MTETIEPTAEEKATSNDVERLDTQASVYQPPPMGAWQRRLIVLSLCLSLFLGALDITIISTALPSIAAHLNVTSREYAWIGSGYTLATTASTPVWVKISDIFGRKPAIMAAVTIFMVGSLVAALASSSVSLLAGRVTQGLGGGGSIVLVTVIIGDIFALADRAKYYGITGIAFAIASAVGPVLGGAFTDGIGWRWCLLLYFNLNLNIEKESLTDGLYSIDWMGFLLIIGGTICFLYGLEAGSSGLVAWSSATVICLIVFGALIMALFMVWEAKFAKNPLIPFRIFQKRTSLASFTVACLHSFVFISFDFFLPLYYQVVLGFRPLISGVTLFALIIPMSFSTFFGGFFVRKTGKYIPMIFIGTSFFTLGTGLFIDFGTSISWPRIIVFEVVAGMGAGLLFQSPMIALQSHLRQADIAAAMSAFTFLRNLFTSISIVIGTVLIQQTIGSGSLTTVIDHGSSGAADRKQYVLGLRNMWIFYTCTASVTILATFFIKSKQMKKAETQEDGLDTPSPFRLSRRQPPTRRSAGPQFANSPRFLLSQSTPQKGRNNIEIIDDDDAPPSTAPVTRIPAQSRHEPRCTGTQPRRRQDVIEDSDDDEWLGNADTRDNGVNELADDSIDSSPPIDPGTPGPLDAEFDALFAPTRDGNKRQRLSAGGTQSQGQHLQHTIEERHSSSPEPQGPTFDAFQTPAPRLAQRPAAQDVGTQATPGTSVKPWAPPTGTPGSTQTPFRSRPRFMLSTQKPRSSQPAFRAETPAATQPTSPQERRKPAFVLPRSPSPNAALEDIPAPFSPSSRTLHRRGKNRSGVAGYAPGGMAAEVRSWILEMGSKREQVPLNEAVGTPGERSPDLGRYLVAARVLQVRPAVLSSSGALSFVRAEKVTLAQTEDEEGKEIINIMIMGPSRSRPQSHGDSRTNAQRTGFIHEGDLVGIHRGLAWHVTFDEYQALVTANELQAEPPQDGQFSNLEQWLIAMEWDLVEEAT</sequence>
<accession>A0A1Q5TAI3</accession>
<feature type="domain" description="Major facilitator superfamily (MFS) profile" evidence="8">
    <location>
        <begin position="41"/>
        <end position="497"/>
    </location>
</feature>
<feature type="transmembrane region" description="Helical" evidence="7">
    <location>
        <begin position="77"/>
        <end position="96"/>
    </location>
</feature>
<feature type="transmembrane region" description="Helical" evidence="7">
    <location>
        <begin position="190"/>
        <end position="207"/>
    </location>
</feature>
<feature type="transmembrane region" description="Helical" evidence="7">
    <location>
        <begin position="291"/>
        <end position="315"/>
    </location>
</feature>
<comment type="subcellular location">
    <subcellularLocation>
        <location evidence="1">Membrane</location>
        <topology evidence="1">Multi-pass membrane protein</topology>
    </subcellularLocation>
</comment>
<evidence type="ECO:0000256" key="3">
    <source>
        <dbReference type="ARBA" id="ARBA00022692"/>
    </source>
</evidence>
<feature type="compositionally biased region" description="Polar residues" evidence="6">
    <location>
        <begin position="736"/>
        <end position="746"/>
    </location>
</feature>
<feature type="compositionally biased region" description="Low complexity" evidence="6">
    <location>
        <begin position="688"/>
        <end position="699"/>
    </location>
</feature>
<feature type="transmembrane region" description="Helical" evidence="7">
    <location>
        <begin position="327"/>
        <end position="347"/>
    </location>
</feature>
<keyword evidence="3 7" id="KW-0812">Transmembrane</keyword>
<name>A0A1Q5TAI3_9EURO</name>
<protein>
    <recommendedName>
        <fullName evidence="8">Major facilitator superfamily (MFS) profile domain-containing protein</fullName>
    </recommendedName>
</protein>
<feature type="transmembrane region" description="Helical" evidence="7">
    <location>
        <begin position="244"/>
        <end position="270"/>
    </location>
</feature>
<dbReference type="InterPro" id="IPR036259">
    <property type="entry name" value="MFS_trans_sf"/>
</dbReference>
<evidence type="ECO:0000256" key="6">
    <source>
        <dbReference type="SAM" id="MobiDB-lite"/>
    </source>
</evidence>
<dbReference type="GO" id="GO:0022857">
    <property type="term" value="F:transmembrane transporter activity"/>
    <property type="evidence" value="ECO:0007669"/>
    <property type="project" value="InterPro"/>
</dbReference>
<dbReference type="Proteomes" id="UP000186955">
    <property type="component" value="Unassembled WGS sequence"/>
</dbReference>
<feature type="region of interest" description="Disordered" evidence="6">
    <location>
        <begin position="501"/>
        <end position="807"/>
    </location>
</feature>
<feature type="transmembrane region" description="Helical" evidence="7">
    <location>
        <begin position="354"/>
        <end position="373"/>
    </location>
</feature>
<dbReference type="InterPro" id="IPR011701">
    <property type="entry name" value="MFS"/>
</dbReference>
<feature type="transmembrane region" description="Helical" evidence="7">
    <location>
        <begin position="165"/>
        <end position="184"/>
    </location>
</feature>
<keyword evidence="10" id="KW-1185">Reference proteome</keyword>
<dbReference type="PRINTS" id="PR01036">
    <property type="entry name" value="TCRTETB"/>
</dbReference>
<dbReference type="GO" id="GO:0005886">
    <property type="term" value="C:plasma membrane"/>
    <property type="evidence" value="ECO:0007669"/>
    <property type="project" value="TreeGrafter"/>
</dbReference>
<feature type="transmembrane region" description="Helical" evidence="7">
    <location>
        <begin position="40"/>
        <end position="65"/>
    </location>
</feature>
<dbReference type="PROSITE" id="PS50850">
    <property type="entry name" value="MFS"/>
    <property type="match status" value="1"/>
</dbReference>
<comment type="similarity">
    <text evidence="2">Belongs to the major facilitator superfamily. TCR/Tet family.</text>
</comment>
<dbReference type="EMBL" id="MNBE01000695">
    <property type="protein sequence ID" value="OKO97242.1"/>
    <property type="molecule type" value="Genomic_DNA"/>
</dbReference>
<evidence type="ECO:0000256" key="4">
    <source>
        <dbReference type="ARBA" id="ARBA00022989"/>
    </source>
</evidence>
<dbReference type="InterPro" id="IPR020846">
    <property type="entry name" value="MFS_dom"/>
</dbReference>
<feature type="transmembrane region" description="Helical" evidence="7">
    <location>
        <begin position="475"/>
        <end position="492"/>
    </location>
</feature>
<gene>
    <name evidence="9" type="ORF">PENSUB_10036</name>
</gene>
<feature type="transmembrane region" description="Helical" evidence="7">
    <location>
        <begin position="219"/>
        <end position="238"/>
    </location>
</feature>
<feature type="compositionally biased region" description="Polar residues" evidence="6">
    <location>
        <begin position="654"/>
        <end position="664"/>
    </location>
</feature>
<evidence type="ECO:0000313" key="9">
    <source>
        <dbReference type="EMBL" id="OKO97242.1"/>
    </source>
</evidence>
<organism evidence="9 10">
    <name type="scientific">Penicillium subrubescens</name>
    <dbReference type="NCBI Taxonomy" id="1316194"/>
    <lineage>
        <taxon>Eukaryota</taxon>
        <taxon>Fungi</taxon>
        <taxon>Dikarya</taxon>
        <taxon>Ascomycota</taxon>
        <taxon>Pezizomycotina</taxon>
        <taxon>Eurotiomycetes</taxon>
        <taxon>Eurotiomycetidae</taxon>
        <taxon>Eurotiales</taxon>
        <taxon>Aspergillaceae</taxon>
        <taxon>Penicillium</taxon>
    </lineage>
</organism>
<keyword evidence="4 7" id="KW-1133">Transmembrane helix</keyword>
<dbReference type="AlphaFoldDB" id="A0A1Q5TAI3"/>
<feature type="compositionally biased region" description="Basic and acidic residues" evidence="6">
    <location>
        <begin position="9"/>
        <end position="21"/>
    </location>
</feature>
<evidence type="ECO:0000256" key="7">
    <source>
        <dbReference type="SAM" id="Phobius"/>
    </source>
</evidence>
<dbReference type="PANTHER" id="PTHR23501">
    <property type="entry name" value="MAJOR FACILITATOR SUPERFAMILY"/>
    <property type="match status" value="1"/>
</dbReference>
<feature type="transmembrane region" description="Helical" evidence="7">
    <location>
        <begin position="379"/>
        <end position="399"/>
    </location>
</feature>
<reference evidence="9 10" key="1">
    <citation type="submission" date="2016-10" db="EMBL/GenBank/DDBJ databases">
        <title>Genome sequence of the ascomycete fungus Penicillium subrubescens.</title>
        <authorList>
            <person name="De Vries R.P."/>
            <person name="Peng M."/>
            <person name="Dilokpimol A."/>
            <person name="Hilden K."/>
            <person name="Makela M.R."/>
            <person name="Grigoriev I."/>
            <person name="Riley R."/>
            <person name="Granchi Z."/>
        </authorList>
    </citation>
    <scope>NUCLEOTIDE SEQUENCE [LARGE SCALE GENOMIC DNA]</scope>
    <source>
        <strain evidence="9 10">CBS 132785</strain>
    </source>
</reference>
<evidence type="ECO:0000313" key="10">
    <source>
        <dbReference type="Proteomes" id="UP000186955"/>
    </source>
</evidence>
<dbReference type="STRING" id="1316194.A0A1Q5TAI3"/>
<evidence type="ECO:0000259" key="8">
    <source>
        <dbReference type="PROSITE" id="PS50850"/>
    </source>
</evidence>
<keyword evidence="5 7" id="KW-0472">Membrane</keyword>
<dbReference type="Gene3D" id="1.20.1720.10">
    <property type="entry name" value="Multidrug resistance protein D"/>
    <property type="match status" value="1"/>
</dbReference>
<evidence type="ECO:0000256" key="1">
    <source>
        <dbReference type="ARBA" id="ARBA00004141"/>
    </source>
</evidence>
<feature type="region of interest" description="Disordered" evidence="6">
    <location>
        <begin position="1"/>
        <end position="21"/>
    </location>
</feature>
<dbReference type="SUPFAM" id="SSF103473">
    <property type="entry name" value="MFS general substrate transporter"/>
    <property type="match status" value="2"/>
</dbReference>
<feature type="transmembrane region" description="Helical" evidence="7">
    <location>
        <begin position="139"/>
        <end position="158"/>
    </location>
</feature>
<evidence type="ECO:0000256" key="5">
    <source>
        <dbReference type="ARBA" id="ARBA00023136"/>
    </source>
</evidence>
<proteinExistence type="inferred from homology"/>